<feature type="domain" description="Histidine kinase/HSP90-like ATPase" evidence="3">
    <location>
        <begin position="23"/>
        <end position="185"/>
    </location>
</feature>
<evidence type="ECO:0000313" key="4">
    <source>
        <dbReference type="EMBL" id="GAA2626227.1"/>
    </source>
</evidence>
<evidence type="ECO:0000256" key="2">
    <source>
        <dbReference type="SAM" id="MobiDB-lite"/>
    </source>
</evidence>
<dbReference type="InterPro" id="IPR050267">
    <property type="entry name" value="Anti-sigma-factor_SerPK"/>
</dbReference>
<dbReference type="GO" id="GO:0005524">
    <property type="term" value="F:ATP binding"/>
    <property type="evidence" value="ECO:0007669"/>
    <property type="project" value="UniProtKB-KW"/>
</dbReference>
<evidence type="ECO:0000313" key="5">
    <source>
        <dbReference type="Proteomes" id="UP001501447"/>
    </source>
</evidence>
<dbReference type="SUPFAM" id="SSF55874">
    <property type="entry name" value="ATPase domain of HSP90 chaperone/DNA topoisomerase II/histidine kinase"/>
    <property type="match status" value="1"/>
</dbReference>
<organism evidence="4 5">
    <name type="scientific">Streptomyces axinellae</name>
    <dbReference type="NCBI Taxonomy" id="552788"/>
    <lineage>
        <taxon>Bacteria</taxon>
        <taxon>Bacillati</taxon>
        <taxon>Actinomycetota</taxon>
        <taxon>Actinomycetes</taxon>
        <taxon>Kitasatosporales</taxon>
        <taxon>Streptomycetaceae</taxon>
        <taxon>Streptomyces</taxon>
    </lineage>
</organism>
<dbReference type="Proteomes" id="UP001501447">
    <property type="component" value="Unassembled WGS sequence"/>
</dbReference>
<keyword evidence="1" id="KW-0808">Transferase</keyword>
<feature type="region of interest" description="Disordered" evidence="2">
    <location>
        <begin position="81"/>
        <end position="142"/>
    </location>
</feature>
<dbReference type="Gene3D" id="3.30.565.10">
    <property type="entry name" value="Histidine kinase-like ATPase, C-terminal domain"/>
    <property type="match status" value="1"/>
</dbReference>
<keyword evidence="4" id="KW-0067">ATP-binding</keyword>
<protein>
    <submittedName>
        <fullName evidence="4">ATP-binding protein</fullName>
    </submittedName>
</protein>
<proteinExistence type="predicted"/>
<feature type="compositionally biased region" description="Pro residues" evidence="2">
    <location>
        <begin position="92"/>
        <end position="102"/>
    </location>
</feature>
<sequence>MDAARTTSWHIELPHSPPAAPIARAVVRTALTELRSGVDGETAELLVCELVTNAVEHTSDEAAVSLTVSEKGDGLLVEVRDRDPRPVSGLPAEPPEAAPLPPPHEEDAGVREAERYEAAREAGSAAAAGRDAEARGAGAGQRAGAPNVLRLEDLAEDGRGLLLIRSLSASCGSTVNGDGKTVWFTLGPEE</sequence>
<dbReference type="EMBL" id="BAAARJ010000015">
    <property type="protein sequence ID" value="GAA2626227.1"/>
    <property type="molecule type" value="Genomic_DNA"/>
</dbReference>
<feature type="compositionally biased region" description="Basic and acidic residues" evidence="2">
    <location>
        <begin position="103"/>
        <end position="120"/>
    </location>
</feature>
<keyword evidence="4" id="KW-0547">Nucleotide-binding</keyword>
<dbReference type="CDD" id="cd16936">
    <property type="entry name" value="HATPase_RsbW-like"/>
    <property type="match status" value="1"/>
</dbReference>
<dbReference type="PANTHER" id="PTHR35526:SF3">
    <property type="entry name" value="ANTI-SIGMA-F FACTOR RSBW"/>
    <property type="match status" value="1"/>
</dbReference>
<accession>A0ABN3QGV5</accession>
<keyword evidence="5" id="KW-1185">Reference proteome</keyword>
<evidence type="ECO:0000259" key="3">
    <source>
        <dbReference type="Pfam" id="PF13581"/>
    </source>
</evidence>
<dbReference type="InterPro" id="IPR003594">
    <property type="entry name" value="HATPase_dom"/>
</dbReference>
<keyword evidence="1" id="KW-0723">Serine/threonine-protein kinase</keyword>
<dbReference type="RefSeq" id="WP_344568257.1">
    <property type="nucleotide sequence ID" value="NZ_BAAARJ010000015.1"/>
</dbReference>
<dbReference type="PANTHER" id="PTHR35526">
    <property type="entry name" value="ANTI-SIGMA-F FACTOR RSBW-RELATED"/>
    <property type="match status" value="1"/>
</dbReference>
<gene>
    <name evidence="4" type="ORF">GCM10009863_46300</name>
</gene>
<dbReference type="Pfam" id="PF13581">
    <property type="entry name" value="HATPase_c_2"/>
    <property type="match status" value="1"/>
</dbReference>
<comment type="caution">
    <text evidence="4">The sequence shown here is derived from an EMBL/GenBank/DDBJ whole genome shotgun (WGS) entry which is preliminary data.</text>
</comment>
<name>A0ABN3QGV5_9ACTN</name>
<reference evidence="4 5" key="1">
    <citation type="journal article" date="2019" name="Int. J. Syst. Evol. Microbiol.">
        <title>The Global Catalogue of Microorganisms (GCM) 10K type strain sequencing project: providing services to taxonomists for standard genome sequencing and annotation.</title>
        <authorList>
            <consortium name="The Broad Institute Genomics Platform"/>
            <consortium name="The Broad Institute Genome Sequencing Center for Infectious Disease"/>
            <person name="Wu L."/>
            <person name="Ma J."/>
        </authorList>
    </citation>
    <scope>NUCLEOTIDE SEQUENCE [LARGE SCALE GENOMIC DNA]</scope>
    <source>
        <strain evidence="4 5">JCM 16373</strain>
    </source>
</reference>
<keyword evidence="1" id="KW-0418">Kinase</keyword>
<dbReference type="InterPro" id="IPR036890">
    <property type="entry name" value="HATPase_C_sf"/>
</dbReference>
<evidence type="ECO:0000256" key="1">
    <source>
        <dbReference type="ARBA" id="ARBA00022527"/>
    </source>
</evidence>